<organism evidence="1 2">
    <name type="scientific">Symbiodinium microadriaticum</name>
    <name type="common">Dinoflagellate</name>
    <name type="synonym">Zooxanthella microadriatica</name>
    <dbReference type="NCBI Taxonomy" id="2951"/>
    <lineage>
        <taxon>Eukaryota</taxon>
        <taxon>Sar</taxon>
        <taxon>Alveolata</taxon>
        <taxon>Dinophyceae</taxon>
        <taxon>Suessiales</taxon>
        <taxon>Symbiodiniaceae</taxon>
        <taxon>Symbiodinium</taxon>
    </lineage>
</organism>
<dbReference type="Proteomes" id="UP000186817">
    <property type="component" value="Unassembled WGS sequence"/>
</dbReference>
<name>A0A1Q9ETL6_SYMMI</name>
<reference evidence="1 2" key="1">
    <citation type="submission" date="2016-02" db="EMBL/GenBank/DDBJ databases">
        <title>Genome analysis of coral dinoflagellate symbionts highlights evolutionary adaptations to a symbiotic lifestyle.</title>
        <authorList>
            <person name="Aranda M."/>
            <person name="Li Y."/>
            <person name="Liew Y.J."/>
            <person name="Baumgarten S."/>
            <person name="Simakov O."/>
            <person name="Wilson M."/>
            <person name="Piel J."/>
            <person name="Ashoor H."/>
            <person name="Bougouffa S."/>
            <person name="Bajic V.B."/>
            <person name="Ryu T."/>
            <person name="Ravasi T."/>
            <person name="Bayer T."/>
            <person name="Micklem G."/>
            <person name="Kim H."/>
            <person name="Bhak J."/>
            <person name="Lajeunesse T.C."/>
            <person name="Voolstra C.R."/>
        </authorList>
    </citation>
    <scope>NUCLEOTIDE SEQUENCE [LARGE SCALE GENOMIC DNA]</scope>
    <source>
        <strain evidence="1 2">CCMP2467</strain>
    </source>
</reference>
<evidence type="ECO:0000313" key="1">
    <source>
        <dbReference type="EMBL" id="OLQ10773.1"/>
    </source>
</evidence>
<comment type="caution">
    <text evidence="1">The sequence shown here is derived from an EMBL/GenBank/DDBJ whole genome shotgun (WGS) entry which is preliminary data.</text>
</comment>
<dbReference type="OrthoDB" id="444395at2759"/>
<dbReference type="InterPro" id="IPR009091">
    <property type="entry name" value="RCC1/BLIP-II"/>
</dbReference>
<dbReference type="EMBL" id="LSRX01000072">
    <property type="protein sequence ID" value="OLQ10773.1"/>
    <property type="molecule type" value="Genomic_DNA"/>
</dbReference>
<evidence type="ECO:0000313" key="2">
    <source>
        <dbReference type="Proteomes" id="UP000186817"/>
    </source>
</evidence>
<dbReference type="SUPFAM" id="SSF50985">
    <property type="entry name" value="RCC1/BLIP-II"/>
    <property type="match status" value="1"/>
</dbReference>
<dbReference type="AlphaFoldDB" id="A0A1Q9ETL6"/>
<sequence>MAHNFYSRGPEGLEVANRRALGSDDNAVAQGFTHFASTRSGPWKPLGVQGPGSFYERRAKPPSVLAALPAPDRSMCLATQYALDIAHDEVQDSRVSFDVERVASFASFQAEVLLRSSPLNGTFLLTVDPVIRQRAAELRFLCTAVPRSGWSASAYHEWEFRFNWPGLFADEYPGTQLVFGHVVPCCYDLGLTPGETIVVLCAHRYANKAETWNNVLEPALREAVSLNSARSQMWPCHAGLKRSLQHSNASRFRSKNSAERPGVPLTFRHLQMRAGLAVKTWCAIVSDWPHAWPITLVKAIPAWGAQSELLDEAMQQGPAQVVSTLLQDVALMKGFWGKFVINDLQSIRQVFLQRCGIDMWRGVAEAELLDSTTIGPGAASHLTWLMKQKDAATTCPDAGLTFLRRVLLLLMQGATDHPHQPNLLAVAVAFAQEVGVLDAATLPGRYTAYCLQTQLCEHHRYLNAADGRPCAFLDDAARGPSQAAAAQQLANRYALGLLAEESEPNQSWGLGAASNTMADGEADPTWVRPLKLHVAVDAFSPGAAHRAMDSCREPLGLDTLAHVLPAVLKQPQLKAQQRASLAMRLRRLLHECISIGDASALQAWDAALAASAATATVQPSAGIAEGHSAWCPVLGFLAFLEVLESGLPAVSRSFARLSFSAATWVASNDYAFTLVNLLTGKGACWGDVGFGGNCTSVDFSNVQQVEANAFAFLALRSGGGECWGKDDNGGDCSGLDLAGMTEVATTDYSFAALDPVNGRGLCFGSSAYGGECGGVDFSQVAIGGNSGQCWGHSSFGGDCSTVDFTGVTEVVAGDYAFVALNKAAGTIRCWGFGLYGGVGGRFRFRIYTVSPKAFFIAVHVRSADRLPCGNLGVITCATFAKGDCSAVTLTGITDVYTNGQAFLALNRNSGQGEPLAFPREEFGRVLALCGVSFTPPLVIQKHWRIHIRFITGVAACWGNGQAGGDCSSIDFSGEVQIFSTNSAFLALKSGSGQCWGNPDNGGDCSNVFFTSNSQIYHTSAAFVALDAVNGLARCWGHASFGGDCSGISFEGFTNVYATGYAFMAMGQATARMPSIS</sequence>
<proteinExistence type="predicted"/>
<protein>
    <submittedName>
        <fullName evidence="1">Uncharacterized protein</fullName>
    </submittedName>
</protein>
<gene>
    <name evidence="1" type="ORF">AK812_SmicGene5478</name>
</gene>
<accession>A0A1Q9ETL6</accession>
<keyword evidence="2" id="KW-1185">Reference proteome</keyword>
<dbReference type="Gene3D" id="2.130.10.30">
    <property type="entry name" value="Regulator of chromosome condensation 1/beta-lactamase-inhibitor protein II"/>
    <property type="match status" value="2"/>
</dbReference>